<keyword evidence="12" id="KW-0448">Lipopolysaccharide biosynthesis</keyword>
<dbReference type="InterPro" id="IPR039901">
    <property type="entry name" value="Kdotransferase"/>
</dbReference>
<comment type="pathway">
    <text evidence="2 12">Bacterial outer membrane biogenesis; LPS core biosynthesis.</text>
</comment>
<protein>
    <recommendedName>
        <fullName evidence="5 12">3-deoxy-D-manno-octulosonic acid transferase</fullName>
        <shortName evidence="12">Kdo transferase</shortName>
        <ecNumber evidence="4 12">2.4.99.12</ecNumber>
    </recommendedName>
    <alternativeName>
        <fullName evidence="8 12">Lipid IV(A) 3-deoxy-D-manno-octulosonic acid transferase</fullName>
    </alternativeName>
</protein>
<gene>
    <name evidence="14" type="ORF">BA177_14455</name>
</gene>
<dbReference type="EC" id="2.4.99.12" evidence="4 12"/>
<dbReference type="STRING" id="1548547.BA177_14455"/>
<dbReference type="GO" id="GO:0009244">
    <property type="term" value="P:lipopolysaccharide core region biosynthetic process"/>
    <property type="evidence" value="ECO:0007669"/>
    <property type="project" value="UniProtKB-UniRule"/>
</dbReference>
<dbReference type="GO" id="GO:0009245">
    <property type="term" value="P:lipid A biosynthetic process"/>
    <property type="evidence" value="ECO:0007669"/>
    <property type="project" value="TreeGrafter"/>
</dbReference>
<dbReference type="PANTHER" id="PTHR42755:SF1">
    <property type="entry name" value="3-DEOXY-D-MANNO-OCTULOSONIC ACID TRANSFERASE, MITOCHONDRIAL-RELATED"/>
    <property type="match status" value="1"/>
</dbReference>
<comment type="similarity">
    <text evidence="3">Belongs to the glycosyltransferase group 1 family. Glycosyltransferase 30 subfamily.</text>
</comment>
<dbReference type="GO" id="GO:0043842">
    <property type="term" value="F:Kdo transferase activity"/>
    <property type="evidence" value="ECO:0007669"/>
    <property type="project" value="UniProtKB-EC"/>
</dbReference>
<organism evidence="14 15">
    <name type="scientific">Woeseia oceani</name>
    <dbReference type="NCBI Taxonomy" id="1548547"/>
    <lineage>
        <taxon>Bacteria</taxon>
        <taxon>Pseudomonadati</taxon>
        <taxon>Pseudomonadota</taxon>
        <taxon>Gammaproteobacteria</taxon>
        <taxon>Woeseiales</taxon>
        <taxon>Woeseiaceae</taxon>
        <taxon>Woeseia</taxon>
    </lineage>
</organism>
<feature type="active site" description="Proton acceptor" evidence="10">
    <location>
        <position position="59"/>
    </location>
</feature>
<dbReference type="InterPro" id="IPR007507">
    <property type="entry name" value="Glycos_transf_N"/>
</dbReference>
<dbReference type="RefSeq" id="WP_068617357.1">
    <property type="nucleotide sequence ID" value="NZ_CP016268.1"/>
</dbReference>
<sequence>MHVAYCLLSYLLLPFYALYWVVRGVFDRSYWDRVGQRFGFGYPQLGEGSVWLHAVSVGEVQASAPLVRTLLTQFPNRQLLLTTVTPTGAAHARSLFGDRIVHCYIPFETPDAVARFFNAVKPAFTLIMETEIWPNLYRACGTRKIPLILVSARISPNSVGKYRRLLPLFRETLSHGILIAAQSQADADRFLSLGASKERTWVTGNIKFDIQMPDDLPTNGRALRQVLWPERPVWIAASTHDGEEAAVIDAHQEVLKTHPEALLVLVPRHPQRFAGVAGYLERRQIAFVTRTSGQDCTADSTVFLLDTMGELPLFYAASDLAFVGGTLVPVGGHNLLEPASLAVPVVTGPHLFNTQEIADMFAAVGASLVVNDAMELGKAISTLLADREQAAAQGAKGLEIVANNRGSLKKLLVLLTPLLKSDKESG</sequence>
<dbReference type="Gene3D" id="3.40.50.2000">
    <property type="entry name" value="Glycogen Phosphorylase B"/>
    <property type="match status" value="1"/>
</dbReference>
<evidence type="ECO:0000256" key="4">
    <source>
        <dbReference type="ARBA" id="ARBA00012621"/>
    </source>
</evidence>
<dbReference type="NCBIfam" id="NF004388">
    <property type="entry name" value="PRK05749.1-4"/>
    <property type="match status" value="1"/>
</dbReference>
<dbReference type="KEGG" id="woc:BA177_14455"/>
<evidence type="ECO:0000256" key="2">
    <source>
        <dbReference type="ARBA" id="ARBA00004713"/>
    </source>
</evidence>
<evidence type="ECO:0000256" key="3">
    <source>
        <dbReference type="ARBA" id="ARBA00006380"/>
    </source>
</evidence>
<dbReference type="GO" id="GO:0005886">
    <property type="term" value="C:plasma membrane"/>
    <property type="evidence" value="ECO:0007669"/>
    <property type="project" value="UniProtKB-SubCell"/>
</dbReference>
<evidence type="ECO:0000256" key="9">
    <source>
        <dbReference type="ARBA" id="ARBA00049183"/>
    </source>
</evidence>
<dbReference type="Gene3D" id="3.40.50.11720">
    <property type="entry name" value="3-Deoxy-D-manno-octulosonic-acid transferase, N-terminal domain"/>
    <property type="match status" value="1"/>
</dbReference>
<evidence type="ECO:0000256" key="11">
    <source>
        <dbReference type="PIRSR" id="PIRSR639901-2"/>
    </source>
</evidence>
<dbReference type="FunFam" id="3.40.50.2000:FF:000032">
    <property type="entry name" value="3-deoxy-D-manno-octulosonic acid transferase"/>
    <property type="match status" value="1"/>
</dbReference>
<dbReference type="Proteomes" id="UP000092695">
    <property type="component" value="Chromosome"/>
</dbReference>
<dbReference type="Pfam" id="PF04413">
    <property type="entry name" value="Glycos_transf_N"/>
    <property type="match status" value="1"/>
</dbReference>
<dbReference type="EMBL" id="CP016268">
    <property type="protein sequence ID" value="ANO52233.1"/>
    <property type="molecule type" value="Genomic_DNA"/>
</dbReference>
<comment type="catalytic activity">
    <reaction evidence="9 12">
        <text>lipid IVA (E. coli) + CMP-3-deoxy-beta-D-manno-octulosonate = alpha-Kdo-(2-&gt;6)-lipid IVA (E. coli) + CMP + H(+)</text>
        <dbReference type="Rhea" id="RHEA:28066"/>
        <dbReference type="ChEBI" id="CHEBI:15378"/>
        <dbReference type="ChEBI" id="CHEBI:58603"/>
        <dbReference type="ChEBI" id="CHEBI:60364"/>
        <dbReference type="ChEBI" id="CHEBI:60377"/>
        <dbReference type="ChEBI" id="CHEBI:85987"/>
        <dbReference type="EC" id="2.4.99.12"/>
    </reaction>
</comment>
<dbReference type="FunFam" id="3.40.50.11720:FF:000001">
    <property type="entry name" value="3-deoxy-D-manno-octulosonic acid transferase"/>
    <property type="match status" value="1"/>
</dbReference>
<evidence type="ECO:0000256" key="6">
    <source>
        <dbReference type="ARBA" id="ARBA00022679"/>
    </source>
</evidence>
<dbReference type="InterPro" id="IPR038107">
    <property type="entry name" value="Glycos_transf_N_sf"/>
</dbReference>
<feature type="site" description="Transition state stabilizer" evidence="11">
    <location>
        <position position="207"/>
    </location>
</feature>
<feature type="domain" description="3-deoxy-D-manno-octulosonic-acid transferase N-terminal" evidence="13">
    <location>
        <begin position="33"/>
        <end position="210"/>
    </location>
</feature>
<dbReference type="AlphaFoldDB" id="A0A193LIG3"/>
<evidence type="ECO:0000256" key="8">
    <source>
        <dbReference type="ARBA" id="ARBA00031445"/>
    </source>
</evidence>
<proteinExistence type="inferred from homology"/>
<keyword evidence="12" id="KW-0472">Membrane</keyword>
<dbReference type="PANTHER" id="PTHR42755">
    <property type="entry name" value="3-DEOXY-MANNO-OCTULOSONATE CYTIDYLYLTRANSFERASE"/>
    <property type="match status" value="1"/>
</dbReference>
<evidence type="ECO:0000313" key="14">
    <source>
        <dbReference type="EMBL" id="ANO52233.1"/>
    </source>
</evidence>
<evidence type="ECO:0000259" key="13">
    <source>
        <dbReference type="Pfam" id="PF04413"/>
    </source>
</evidence>
<dbReference type="SUPFAM" id="SSF53756">
    <property type="entry name" value="UDP-Glycosyltransferase/glycogen phosphorylase"/>
    <property type="match status" value="1"/>
</dbReference>
<accession>A0A193LIG3</accession>
<keyword evidence="7" id="KW-0812">Transmembrane</keyword>
<keyword evidence="12" id="KW-1003">Cell membrane</keyword>
<dbReference type="UniPathway" id="UPA00958"/>
<keyword evidence="7" id="KW-0735">Signal-anchor</keyword>
<evidence type="ECO:0000256" key="5">
    <source>
        <dbReference type="ARBA" id="ARBA00019077"/>
    </source>
</evidence>
<keyword evidence="15" id="KW-1185">Reference proteome</keyword>
<evidence type="ECO:0000256" key="1">
    <source>
        <dbReference type="ARBA" id="ARBA00004388"/>
    </source>
</evidence>
<reference evidence="14 15" key="1">
    <citation type="submission" date="2016-06" db="EMBL/GenBank/DDBJ databases">
        <title>Complete genome sequence of a deep-branching marine Gamma Proteobacterium Woeseia oceani type strain XK5.</title>
        <authorList>
            <person name="Mu D."/>
            <person name="Du Z."/>
        </authorList>
    </citation>
    <scope>NUCLEOTIDE SEQUENCE [LARGE SCALE GENOMIC DNA]</scope>
    <source>
        <strain evidence="14 15">XK5</strain>
    </source>
</reference>
<feature type="site" description="Transition state stabilizer" evidence="11">
    <location>
        <position position="129"/>
    </location>
</feature>
<evidence type="ECO:0000256" key="10">
    <source>
        <dbReference type="PIRSR" id="PIRSR639901-1"/>
    </source>
</evidence>
<evidence type="ECO:0000256" key="12">
    <source>
        <dbReference type="RuleBase" id="RU365103"/>
    </source>
</evidence>
<comment type="function">
    <text evidence="12">Involved in lipopolysaccharide (LPS) biosynthesis. Catalyzes the transfer of 3-deoxy-D-manno-octulosonate (Kdo) residue(s) from CMP-Kdo to lipid IV(A), the tetraacyldisaccharide-1,4'-bisphosphate precursor of lipid A.</text>
</comment>
<evidence type="ECO:0000256" key="7">
    <source>
        <dbReference type="ARBA" id="ARBA00022968"/>
    </source>
</evidence>
<name>A0A193LIG3_9GAMM</name>
<evidence type="ECO:0000313" key="15">
    <source>
        <dbReference type="Proteomes" id="UP000092695"/>
    </source>
</evidence>
<keyword evidence="6 12" id="KW-0808">Transferase</keyword>
<comment type="subcellular location">
    <subcellularLocation>
        <location evidence="1">Cell inner membrane</location>
        <topology evidence="1">Single-pass membrane protein</topology>
        <orientation evidence="1">Cytoplasmic side</orientation>
    </subcellularLocation>
    <subcellularLocation>
        <location evidence="12">Cell membrane</location>
    </subcellularLocation>
</comment>